<evidence type="ECO:0000256" key="2">
    <source>
        <dbReference type="SAM" id="Phobius"/>
    </source>
</evidence>
<evidence type="ECO:0000256" key="1">
    <source>
        <dbReference type="SAM" id="MobiDB-lite"/>
    </source>
</evidence>
<dbReference type="InterPro" id="IPR026505">
    <property type="entry name" value="Solute_c_fam_35_mem_F3/F4"/>
</dbReference>
<dbReference type="PANTHER" id="PTHR19346:SF2">
    <property type="entry name" value="SOLUTE CARRIER FAMILY 35 MEMBER F4"/>
    <property type="match status" value="1"/>
</dbReference>
<comment type="caution">
    <text evidence="3">The sequence shown here is derived from an EMBL/GenBank/DDBJ whole genome shotgun (WGS) entry which is preliminary data.</text>
</comment>
<feature type="region of interest" description="Disordered" evidence="1">
    <location>
        <begin position="1"/>
        <end position="81"/>
    </location>
</feature>
<evidence type="ECO:0000313" key="4">
    <source>
        <dbReference type="Proteomes" id="UP000299084"/>
    </source>
</evidence>
<dbReference type="AlphaFoldDB" id="A0A5N4E3N9"/>
<dbReference type="Proteomes" id="UP000299084">
    <property type="component" value="Unassembled WGS sequence"/>
</dbReference>
<keyword evidence="2" id="KW-0812">Transmembrane</keyword>
<evidence type="ECO:0000313" key="3">
    <source>
        <dbReference type="EMBL" id="KAB1278051.1"/>
    </source>
</evidence>
<proteinExistence type="predicted"/>
<feature type="compositionally biased region" description="Basic and acidic residues" evidence="1">
    <location>
        <begin position="60"/>
        <end position="70"/>
    </location>
</feature>
<feature type="compositionally biased region" description="Polar residues" evidence="1">
    <location>
        <begin position="22"/>
        <end position="42"/>
    </location>
</feature>
<feature type="transmembrane region" description="Helical" evidence="2">
    <location>
        <begin position="128"/>
        <end position="150"/>
    </location>
</feature>
<protein>
    <submittedName>
        <fullName evidence="3">Solute carrier family 35 member F4</fullName>
    </submittedName>
</protein>
<sequence>MNSFSPGTSRSSVTRCKPGANCPSSHSSISRQLSPLSVTEDSSAPILELQSRGSSGVCGHRAERQNRSGDDGTQAHPENGSQENRIKARCLSCTSVVLKAVWGLLIILSVSSSWVGTTQIVKITYKNFYCPFFMTWFSTNWNIMFFPVYYSGHLATAQEKQSPMKKFR</sequence>
<feature type="compositionally biased region" description="Polar residues" evidence="1">
    <location>
        <begin position="1"/>
        <end position="14"/>
    </location>
</feature>
<dbReference type="EMBL" id="JWIN03000006">
    <property type="protein sequence ID" value="KAB1278051.1"/>
    <property type="molecule type" value="Genomic_DNA"/>
</dbReference>
<accession>A0A5N4E3N9</accession>
<reference evidence="3 4" key="1">
    <citation type="journal article" date="2019" name="Mol. Ecol. Resour.">
        <title>Improving Illumina assemblies with Hi-C and long reads: an example with the North African dromedary.</title>
        <authorList>
            <person name="Elbers J.P."/>
            <person name="Rogers M.F."/>
            <person name="Perelman P.L."/>
            <person name="Proskuryakova A.A."/>
            <person name="Serdyukova N.A."/>
            <person name="Johnson W.E."/>
            <person name="Horin P."/>
            <person name="Corander J."/>
            <person name="Murphy D."/>
            <person name="Burger P.A."/>
        </authorList>
    </citation>
    <scope>NUCLEOTIDE SEQUENCE [LARGE SCALE GENOMIC DNA]</scope>
    <source>
        <strain evidence="3">Drom800</strain>
        <tissue evidence="3">Blood</tissue>
    </source>
</reference>
<dbReference type="PANTHER" id="PTHR19346">
    <property type="entry name" value="SUGAR PHOSPHATE TRANSPORTER DOMAIN-CONTAINING PROTEIN"/>
    <property type="match status" value="1"/>
</dbReference>
<gene>
    <name evidence="3" type="ORF">Cadr_000006022</name>
</gene>
<keyword evidence="4" id="KW-1185">Reference proteome</keyword>
<keyword evidence="2" id="KW-1133">Transmembrane helix</keyword>
<name>A0A5N4E3N9_CAMDR</name>
<keyword evidence="2" id="KW-0472">Membrane</keyword>
<organism evidence="3 4">
    <name type="scientific">Camelus dromedarius</name>
    <name type="common">Dromedary</name>
    <name type="synonym">Arabian camel</name>
    <dbReference type="NCBI Taxonomy" id="9838"/>
    <lineage>
        <taxon>Eukaryota</taxon>
        <taxon>Metazoa</taxon>
        <taxon>Chordata</taxon>
        <taxon>Craniata</taxon>
        <taxon>Vertebrata</taxon>
        <taxon>Euteleostomi</taxon>
        <taxon>Mammalia</taxon>
        <taxon>Eutheria</taxon>
        <taxon>Laurasiatheria</taxon>
        <taxon>Artiodactyla</taxon>
        <taxon>Tylopoda</taxon>
        <taxon>Camelidae</taxon>
        <taxon>Camelus</taxon>
    </lineage>
</organism>
<feature type="transmembrane region" description="Helical" evidence="2">
    <location>
        <begin position="96"/>
        <end position="116"/>
    </location>
</feature>